<dbReference type="SUPFAM" id="SSF51206">
    <property type="entry name" value="cAMP-binding domain-like"/>
    <property type="match status" value="1"/>
</dbReference>
<gene>
    <name evidence="9" type="primary">GUCY1B1</name>
</gene>
<protein>
    <recommendedName>
        <fullName evidence="8">Cyclic nucleotide-binding domain-containing protein</fullName>
    </recommendedName>
</protein>
<name>A0A3P8XXS9_ESOLU</name>
<dbReference type="Pfam" id="PF00520">
    <property type="entry name" value="Ion_trans"/>
    <property type="match status" value="1"/>
</dbReference>
<dbReference type="Pfam" id="PF00027">
    <property type="entry name" value="cNMP_binding"/>
    <property type="match status" value="1"/>
</dbReference>
<feature type="transmembrane region" description="Helical" evidence="7">
    <location>
        <begin position="57"/>
        <end position="76"/>
    </location>
</feature>
<dbReference type="AlphaFoldDB" id="A0A3P8XXS9"/>
<dbReference type="OMA" id="ILPKICH"/>
<evidence type="ECO:0000256" key="1">
    <source>
        <dbReference type="ARBA" id="ARBA00004141"/>
    </source>
</evidence>
<feature type="transmembrane region" description="Helical" evidence="7">
    <location>
        <begin position="136"/>
        <end position="156"/>
    </location>
</feature>
<keyword evidence="2" id="KW-0813">Transport</keyword>
<evidence type="ECO:0000259" key="8">
    <source>
        <dbReference type="PROSITE" id="PS50042"/>
    </source>
</evidence>
<dbReference type="CDD" id="cd00038">
    <property type="entry name" value="CAP_ED"/>
    <property type="match status" value="1"/>
</dbReference>
<reference evidence="9" key="4">
    <citation type="submission" date="2025-09" db="UniProtKB">
        <authorList>
            <consortium name="Ensembl"/>
        </authorList>
    </citation>
    <scope>IDENTIFICATION</scope>
</reference>
<keyword evidence="3 7" id="KW-0812">Transmembrane</keyword>
<dbReference type="STRING" id="8010.ENSELUP00000009273"/>
<dbReference type="InParanoid" id="A0A3P8XXS9"/>
<evidence type="ECO:0000256" key="4">
    <source>
        <dbReference type="ARBA" id="ARBA00022989"/>
    </source>
</evidence>
<dbReference type="PROSITE" id="PS50042">
    <property type="entry name" value="CNMP_BINDING_3"/>
    <property type="match status" value="1"/>
</dbReference>
<evidence type="ECO:0000256" key="7">
    <source>
        <dbReference type="SAM" id="Phobius"/>
    </source>
</evidence>
<reference evidence="9" key="3">
    <citation type="submission" date="2025-08" db="UniProtKB">
        <authorList>
            <consortium name="Ensembl"/>
        </authorList>
    </citation>
    <scope>IDENTIFICATION</scope>
</reference>
<dbReference type="InterPro" id="IPR018490">
    <property type="entry name" value="cNMP-bd_dom_sf"/>
</dbReference>
<proteinExistence type="predicted"/>
<dbReference type="SUPFAM" id="SSF81324">
    <property type="entry name" value="Voltage-gated potassium channels"/>
    <property type="match status" value="1"/>
</dbReference>
<dbReference type="Bgee" id="ENSELUG00000009910">
    <property type="expression patterns" value="Expressed in testis"/>
</dbReference>
<dbReference type="GO" id="GO:0001518">
    <property type="term" value="C:voltage-gated sodium channel complex"/>
    <property type="evidence" value="ECO:0007669"/>
    <property type="project" value="TreeGrafter"/>
</dbReference>
<dbReference type="InterPro" id="IPR000595">
    <property type="entry name" value="cNMP-bd_dom"/>
</dbReference>
<evidence type="ECO:0000256" key="5">
    <source>
        <dbReference type="ARBA" id="ARBA00023065"/>
    </source>
</evidence>
<dbReference type="Proteomes" id="UP000265140">
    <property type="component" value="Chromosome 19"/>
</dbReference>
<comment type="subcellular location">
    <subcellularLocation>
        <location evidence="1">Membrane</location>
        <topology evidence="1">Multi-pass membrane protein</topology>
    </subcellularLocation>
</comment>
<dbReference type="GO" id="GO:0005248">
    <property type="term" value="F:voltage-gated sodium channel activity"/>
    <property type="evidence" value="ECO:0007669"/>
    <property type="project" value="TreeGrafter"/>
</dbReference>
<evidence type="ECO:0000313" key="10">
    <source>
        <dbReference type="Proteomes" id="UP000265140"/>
    </source>
</evidence>
<organism evidence="9 10">
    <name type="scientific">Esox lucius</name>
    <name type="common">Northern pike</name>
    <dbReference type="NCBI Taxonomy" id="8010"/>
    <lineage>
        <taxon>Eukaryota</taxon>
        <taxon>Metazoa</taxon>
        <taxon>Chordata</taxon>
        <taxon>Craniata</taxon>
        <taxon>Vertebrata</taxon>
        <taxon>Euteleostomi</taxon>
        <taxon>Actinopterygii</taxon>
        <taxon>Neopterygii</taxon>
        <taxon>Teleostei</taxon>
        <taxon>Protacanthopterygii</taxon>
        <taxon>Esociformes</taxon>
        <taxon>Esocidae</taxon>
        <taxon>Esox</taxon>
    </lineage>
</organism>
<reference evidence="9" key="2">
    <citation type="submission" date="2020-02" db="EMBL/GenBank/DDBJ databases">
        <title>Esox lucius (northern pike) genome, fEsoLuc1, primary haplotype.</title>
        <authorList>
            <person name="Myers G."/>
            <person name="Karagic N."/>
            <person name="Meyer A."/>
            <person name="Pippel M."/>
            <person name="Reichard M."/>
            <person name="Winkler S."/>
            <person name="Tracey A."/>
            <person name="Sims Y."/>
            <person name="Howe K."/>
            <person name="Rhie A."/>
            <person name="Formenti G."/>
            <person name="Durbin R."/>
            <person name="Fedrigo O."/>
            <person name="Jarvis E.D."/>
        </authorList>
    </citation>
    <scope>NUCLEOTIDE SEQUENCE [LARGE SCALE GENOMIC DNA]</scope>
</reference>
<dbReference type="Gene3D" id="1.20.120.350">
    <property type="entry name" value="Voltage-gated potassium channels. Chain C"/>
    <property type="match status" value="1"/>
</dbReference>
<dbReference type="InterPro" id="IPR005821">
    <property type="entry name" value="Ion_trans_dom"/>
</dbReference>
<sequence length="557" mass="63168">MNVQDVKKYWELKGFFVSLRNKLEDWLYNVKSDKLKPSGNAKLKWCYHVVFSQPFEYIIYMLILLNIFPIILELIPVISVKYNQELDIINYIFLMGYLVEAVLKALAMRKAYLFNHWNQFDLFLIILEFTANLQRFFSPVVSILICNFMYVFQLLIPRLIGAVNGQIHKQLSFGYDIGKGYVTGEEHISKIIDHISDDKCISKKLTDILEGNRQQAVKEIGLLQRDYPETAISVKTRHAIRAVLNSDRDAIHALMSEGLLDDIEASKLEKMIEIKMKKLTKFPPTIQAPTAEELLQSLPWLNQDSNQKVAKLLFFDFGDTIIEEHDDPQGIHLIVSGMVKMTGGSPDLGGNSPREKTRLTDYRGCGEILGVLNCLTLQPMEMTVTCETSTQTCFIAIDSLFEAFDVFPEFPSLEYSIWRSLAVKISTSIFIEHINYQGWSYHRICCHLARAYLVSVEVNSKFDVYDSGTEDVVVIYGSCDDVASQYSYNAPSLISRTTHQVTRQPCCQTTPPAIPCIRCTPTASIPESTSLLIKPLTSGLVVSVQLWGLFGVQGNTL</sequence>
<feature type="domain" description="Cyclic nucleotide-binding" evidence="8">
    <location>
        <begin position="294"/>
        <end position="391"/>
    </location>
</feature>
<keyword evidence="5" id="KW-0406">Ion transport</keyword>
<reference evidence="10" key="1">
    <citation type="journal article" date="2014" name="PLoS ONE">
        <title>The genome and linkage map of the northern pike (Esox lucius): conserved synteny revealed between the salmonid sister group and the Neoteleostei.</title>
        <authorList>
            <person name="Rondeau E.B."/>
            <person name="Minkley D.R."/>
            <person name="Leong J.S."/>
            <person name="Messmer A.M."/>
            <person name="Jantzen J.R."/>
            <person name="von Schalburg K.R."/>
            <person name="Lemon C."/>
            <person name="Bird N.H."/>
            <person name="Koop B.F."/>
        </authorList>
    </citation>
    <scope>NUCLEOTIDE SEQUENCE</scope>
</reference>
<evidence type="ECO:0000256" key="2">
    <source>
        <dbReference type="ARBA" id="ARBA00022448"/>
    </source>
</evidence>
<dbReference type="PANTHER" id="PTHR10037">
    <property type="entry name" value="VOLTAGE-GATED CATION CHANNEL CALCIUM AND SODIUM"/>
    <property type="match status" value="1"/>
</dbReference>
<dbReference type="Gene3D" id="2.60.120.10">
    <property type="entry name" value="Jelly Rolls"/>
    <property type="match status" value="1"/>
</dbReference>
<dbReference type="PANTHER" id="PTHR10037:SF62">
    <property type="entry name" value="SODIUM CHANNEL PROTEIN 60E"/>
    <property type="match status" value="1"/>
</dbReference>
<evidence type="ECO:0000313" key="9">
    <source>
        <dbReference type="Ensembl" id="ENSELUP00000009273.2"/>
    </source>
</evidence>
<dbReference type="InterPro" id="IPR014710">
    <property type="entry name" value="RmlC-like_jellyroll"/>
</dbReference>
<dbReference type="InterPro" id="IPR027359">
    <property type="entry name" value="Volt_channel_dom_sf"/>
</dbReference>
<dbReference type="GeneTree" id="ENSGT00940000167440"/>
<keyword evidence="4 7" id="KW-1133">Transmembrane helix</keyword>
<feature type="transmembrane region" description="Helical" evidence="7">
    <location>
        <begin position="88"/>
        <end position="107"/>
    </location>
</feature>
<accession>A0A3P8XXS9</accession>
<evidence type="ECO:0000256" key="3">
    <source>
        <dbReference type="ARBA" id="ARBA00022692"/>
    </source>
</evidence>
<dbReference type="InterPro" id="IPR043203">
    <property type="entry name" value="VGCC_Ca_Na"/>
</dbReference>
<keyword evidence="6 7" id="KW-0472">Membrane</keyword>
<keyword evidence="10" id="KW-1185">Reference proteome</keyword>
<evidence type="ECO:0000256" key="6">
    <source>
        <dbReference type="ARBA" id="ARBA00023136"/>
    </source>
</evidence>
<dbReference type="Ensembl" id="ENSELUT00000004127.3">
    <property type="protein sequence ID" value="ENSELUP00000009273.2"/>
    <property type="gene ID" value="ENSELUG00000009910.3"/>
</dbReference>